<proteinExistence type="predicted"/>
<reference evidence="1 2" key="1">
    <citation type="journal article" date="2012" name="New Phytol.">
        <title>Insight into trade-off between wood decay and parasitism from the genome of a fungal forest pathogen.</title>
        <authorList>
            <person name="Olson A."/>
            <person name="Aerts A."/>
            <person name="Asiegbu F."/>
            <person name="Belbahri L."/>
            <person name="Bouzid O."/>
            <person name="Broberg A."/>
            <person name="Canback B."/>
            <person name="Coutinho P.M."/>
            <person name="Cullen D."/>
            <person name="Dalman K."/>
            <person name="Deflorio G."/>
            <person name="van Diepen L.T."/>
            <person name="Dunand C."/>
            <person name="Duplessis S."/>
            <person name="Durling M."/>
            <person name="Gonthier P."/>
            <person name="Grimwood J."/>
            <person name="Fossdal C.G."/>
            <person name="Hansson D."/>
            <person name="Henrissat B."/>
            <person name="Hietala A."/>
            <person name="Himmelstrand K."/>
            <person name="Hoffmeister D."/>
            <person name="Hogberg N."/>
            <person name="James T.Y."/>
            <person name="Karlsson M."/>
            <person name="Kohler A."/>
            <person name="Kues U."/>
            <person name="Lee Y.H."/>
            <person name="Lin Y.C."/>
            <person name="Lind M."/>
            <person name="Lindquist E."/>
            <person name="Lombard V."/>
            <person name="Lucas S."/>
            <person name="Lunden K."/>
            <person name="Morin E."/>
            <person name="Murat C."/>
            <person name="Park J."/>
            <person name="Raffaello T."/>
            <person name="Rouze P."/>
            <person name="Salamov A."/>
            <person name="Schmutz J."/>
            <person name="Solheim H."/>
            <person name="Stahlberg J."/>
            <person name="Velez H."/>
            <person name="de Vries R.P."/>
            <person name="Wiebenga A."/>
            <person name="Woodward S."/>
            <person name="Yakovlev I."/>
            <person name="Garbelotto M."/>
            <person name="Martin F."/>
            <person name="Grigoriev I.V."/>
            <person name="Stenlid J."/>
        </authorList>
    </citation>
    <scope>NUCLEOTIDE SEQUENCE [LARGE SCALE GENOMIC DNA]</scope>
    <source>
        <strain evidence="1 2">TC 32-1</strain>
    </source>
</reference>
<evidence type="ECO:0000313" key="2">
    <source>
        <dbReference type="Proteomes" id="UP000030671"/>
    </source>
</evidence>
<dbReference type="GeneID" id="20671101"/>
<dbReference type="HOGENOM" id="CLU_1447871_0_0_1"/>
<sequence>MHACAMPATTSSTPAPPHAHSLCVRTPLPEAILTGYVVTATAALMTIDQQLSYRCKRNDDYDDALLCKWNIIKQPALMSLSEISAYSHTSEQLQLALVILSKTSTYSRMEAMLEVCDIPLSLFLFVDTATLNCLYFSESASRESSLYNTAQPISRPYTNKDKIDVKYDKDDKNHTNVCLTRQTRKET</sequence>
<dbReference type="AlphaFoldDB" id="W4JXT4"/>
<dbReference type="RefSeq" id="XP_009550358.1">
    <property type="nucleotide sequence ID" value="XM_009552063.1"/>
</dbReference>
<keyword evidence="2" id="KW-1185">Reference proteome</keyword>
<name>W4JXT4_HETIT</name>
<dbReference type="KEGG" id="hir:HETIRDRAFT_325031"/>
<accession>W4JXT4</accession>
<protein>
    <submittedName>
        <fullName evidence="1">Uncharacterized protein</fullName>
    </submittedName>
</protein>
<gene>
    <name evidence="1" type="ORF">HETIRDRAFT_325031</name>
</gene>
<dbReference type="InParanoid" id="W4JXT4"/>
<organism evidence="1 2">
    <name type="scientific">Heterobasidion irregulare (strain TC 32-1)</name>
    <dbReference type="NCBI Taxonomy" id="747525"/>
    <lineage>
        <taxon>Eukaryota</taxon>
        <taxon>Fungi</taxon>
        <taxon>Dikarya</taxon>
        <taxon>Basidiomycota</taxon>
        <taxon>Agaricomycotina</taxon>
        <taxon>Agaricomycetes</taxon>
        <taxon>Russulales</taxon>
        <taxon>Bondarzewiaceae</taxon>
        <taxon>Heterobasidion</taxon>
        <taxon>Heterobasidion annosum species complex</taxon>
    </lineage>
</organism>
<dbReference type="Proteomes" id="UP000030671">
    <property type="component" value="Unassembled WGS sequence"/>
</dbReference>
<evidence type="ECO:0000313" key="1">
    <source>
        <dbReference type="EMBL" id="ETW78382.1"/>
    </source>
</evidence>
<dbReference type="EMBL" id="KI925462">
    <property type="protein sequence ID" value="ETW78382.1"/>
    <property type="molecule type" value="Genomic_DNA"/>
</dbReference>